<dbReference type="NCBIfam" id="TIGR01737">
    <property type="entry name" value="FGAM_synth_I"/>
    <property type="match status" value="1"/>
</dbReference>
<evidence type="ECO:0000256" key="1">
    <source>
        <dbReference type="ARBA" id="ARBA00022490"/>
    </source>
</evidence>
<comment type="caution">
    <text evidence="9">The sequence shown here is derived from an EMBL/GenBank/DDBJ whole genome shotgun (WGS) entry which is preliminary data.</text>
</comment>
<dbReference type="RefSeq" id="WP_002550295.1">
    <property type="nucleotide sequence ID" value="NZ_JARJNT010000005.1"/>
</dbReference>
<evidence type="ECO:0000256" key="2">
    <source>
        <dbReference type="ARBA" id="ARBA00022598"/>
    </source>
</evidence>
<feature type="active site" description="Nucleophile" evidence="8">
    <location>
        <position position="86"/>
    </location>
</feature>
<keyword evidence="4 8" id="KW-0658">Purine biosynthesis</keyword>
<dbReference type="PANTHER" id="PTHR47552">
    <property type="entry name" value="PHOSPHORIBOSYLFORMYLGLYCINAMIDINE SYNTHASE SUBUNIT PURQ"/>
    <property type="match status" value="1"/>
</dbReference>
<evidence type="ECO:0000256" key="5">
    <source>
        <dbReference type="ARBA" id="ARBA00022801"/>
    </source>
</evidence>
<comment type="pathway">
    <text evidence="8">Purine metabolism; IMP biosynthesis via de novo pathway; 5-amino-1-(5-phospho-D-ribosyl)imidazole from N(2)-formyl-N(1)-(5-phospho-D-ribosyl)glycinamide: step 1/2.</text>
</comment>
<keyword evidence="2 8" id="KW-0436">Ligase</keyword>
<dbReference type="EMBL" id="PCZS01000001">
    <property type="protein sequence ID" value="REB71124.1"/>
    <property type="molecule type" value="Genomic_DNA"/>
</dbReference>
<dbReference type="SMART" id="SM01211">
    <property type="entry name" value="GATase_5"/>
    <property type="match status" value="1"/>
</dbReference>
<dbReference type="InterPro" id="IPR010075">
    <property type="entry name" value="PRibForGlyAmidine_synth_PurQ"/>
</dbReference>
<dbReference type="HAMAP" id="MF_00421">
    <property type="entry name" value="PurQ"/>
    <property type="match status" value="1"/>
</dbReference>
<evidence type="ECO:0000313" key="9">
    <source>
        <dbReference type="EMBL" id="REB71124.1"/>
    </source>
</evidence>
<evidence type="ECO:0000256" key="3">
    <source>
        <dbReference type="ARBA" id="ARBA00022741"/>
    </source>
</evidence>
<dbReference type="NCBIfam" id="NF002957">
    <property type="entry name" value="PRK03619.1"/>
    <property type="match status" value="1"/>
</dbReference>
<keyword evidence="5 8" id="KW-0378">Hydrolase</keyword>
<comment type="subunit">
    <text evidence="8">Part of the FGAM synthase complex composed of 1 PurL, 1 PurQ and 2 PurS subunits.</text>
</comment>
<dbReference type="PANTHER" id="PTHR47552:SF1">
    <property type="entry name" value="PHOSPHORIBOSYLFORMYLGLYCINAMIDINE SYNTHASE SUBUNIT PURQ"/>
    <property type="match status" value="1"/>
</dbReference>
<gene>
    <name evidence="8" type="primary">purQ</name>
    <name evidence="9" type="ORF">CP880_05475</name>
</gene>
<dbReference type="CDD" id="cd01740">
    <property type="entry name" value="GATase1_FGAR_AT"/>
    <property type="match status" value="1"/>
</dbReference>
<keyword evidence="7 8" id="KW-0315">Glutamine amidotransferase</keyword>
<comment type="function">
    <text evidence="8">Part of the phosphoribosylformylglycinamidine synthase complex involved in the purines biosynthetic pathway. Catalyzes the ATP-dependent conversion of formylglycinamide ribonucleotide (FGAR) and glutamine to yield formylglycinamidine ribonucleotide (FGAM) and glutamate. The FGAM synthase complex is composed of three subunits. PurQ produces an ammonia molecule by converting glutamine to glutamate. PurL transfers the ammonia molecule to FGAR to form FGAM in an ATP-dependent manner. PurS interacts with PurQ and PurL and is thought to assist in the transfer of the ammonia molecule from PurQ to PurL.</text>
</comment>
<comment type="catalytic activity">
    <reaction evidence="8">
        <text>N(2)-formyl-N(1)-(5-phospho-beta-D-ribosyl)glycinamide + L-glutamine + ATP + H2O = 2-formamido-N(1)-(5-O-phospho-beta-D-ribosyl)acetamidine + L-glutamate + ADP + phosphate + H(+)</text>
        <dbReference type="Rhea" id="RHEA:17129"/>
        <dbReference type="ChEBI" id="CHEBI:15377"/>
        <dbReference type="ChEBI" id="CHEBI:15378"/>
        <dbReference type="ChEBI" id="CHEBI:29985"/>
        <dbReference type="ChEBI" id="CHEBI:30616"/>
        <dbReference type="ChEBI" id="CHEBI:43474"/>
        <dbReference type="ChEBI" id="CHEBI:58359"/>
        <dbReference type="ChEBI" id="CHEBI:147286"/>
        <dbReference type="ChEBI" id="CHEBI:147287"/>
        <dbReference type="ChEBI" id="CHEBI:456216"/>
        <dbReference type="EC" id="6.3.5.3"/>
    </reaction>
</comment>
<keyword evidence="1 8" id="KW-0963">Cytoplasm</keyword>
<sequence>MARIGVVTFPGTLDDQDAARAVHLAGAEPVSLWYASTDLAGVDAVILPGGFSYGDYLRAGALAAASPVMSSIRRAAEGGLPVLGICNGFQVLCESHLLPGTLMRNEKRRFHCSVQQLQVASVDTVWTCDFQPSQRIHIAVKHGEGNYVADAATLAALEANNQVVFRYTANPNGSVHDIAGITNEAGNVVGLMPHPEHSVEELTGAGTDGLGFFRSLMTFLSAQL</sequence>
<name>A0ABX9ICD1_9ACTN</name>
<dbReference type="Proteomes" id="UP000256324">
    <property type="component" value="Unassembled WGS sequence"/>
</dbReference>
<feature type="active site" evidence="8">
    <location>
        <position position="196"/>
    </location>
</feature>
<dbReference type="Gene3D" id="3.40.50.880">
    <property type="match status" value="1"/>
</dbReference>
<proteinExistence type="inferred from homology"/>
<evidence type="ECO:0000256" key="4">
    <source>
        <dbReference type="ARBA" id="ARBA00022755"/>
    </source>
</evidence>
<organism evidence="9 10">
    <name type="scientific">Cutibacterium namnetense</name>
    <dbReference type="NCBI Taxonomy" id="1574624"/>
    <lineage>
        <taxon>Bacteria</taxon>
        <taxon>Bacillati</taxon>
        <taxon>Actinomycetota</taxon>
        <taxon>Actinomycetes</taxon>
        <taxon>Propionibacteriales</taxon>
        <taxon>Propionibacteriaceae</taxon>
        <taxon>Cutibacterium</taxon>
    </lineage>
</organism>
<dbReference type="Pfam" id="PF13507">
    <property type="entry name" value="GATase_5"/>
    <property type="match status" value="1"/>
</dbReference>
<dbReference type="PIRSF" id="PIRSF001586">
    <property type="entry name" value="FGAM_synth_I"/>
    <property type="match status" value="1"/>
</dbReference>
<comment type="subcellular location">
    <subcellularLocation>
        <location evidence="8">Cytoplasm</location>
    </subcellularLocation>
</comment>
<dbReference type="SUPFAM" id="SSF52317">
    <property type="entry name" value="Class I glutamine amidotransferase-like"/>
    <property type="match status" value="1"/>
</dbReference>
<protein>
    <recommendedName>
        <fullName evidence="8">Phosphoribosylformylglycinamidine synthase subunit PurQ</fullName>
        <shortName evidence="8">FGAM synthase</shortName>
        <ecNumber evidence="8">6.3.5.3</ecNumber>
    </recommendedName>
    <alternativeName>
        <fullName evidence="8">Formylglycinamide ribonucleotide amidotransferase subunit I</fullName>
        <shortName evidence="8">FGAR amidotransferase I</shortName>
        <shortName evidence="8">FGAR-AT I</shortName>
    </alternativeName>
    <alternativeName>
        <fullName evidence="8">Glutaminase PurQ</fullName>
        <ecNumber evidence="8">3.5.1.2</ecNumber>
    </alternativeName>
    <alternativeName>
        <fullName evidence="8">Phosphoribosylformylglycinamidine synthase subunit I</fullName>
    </alternativeName>
</protein>
<evidence type="ECO:0000256" key="8">
    <source>
        <dbReference type="HAMAP-Rule" id="MF_00421"/>
    </source>
</evidence>
<evidence type="ECO:0000256" key="6">
    <source>
        <dbReference type="ARBA" id="ARBA00022840"/>
    </source>
</evidence>
<dbReference type="EC" id="6.3.5.3" evidence="8"/>
<keyword evidence="6 8" id="KW-0067">ATP-binding</keyword>
<keyword evidence="10" id="KW-1185">Reference proteome</keyword>
<evidence type="ECO:0000313" key="10">
    <source>
        <dbReference type="Proteomes" id="UP000256324"/>
    </source>
</evidence>
<accession>A0ABX9ICD1</accession>
<dbReference type="InterPro" id="IPR029062">
    <property type="entry name" value="Class_I_gatase-like"/>
</dbReference>
<reference evidence="9 10" key="1">
    <citation type="submission" date="2017-09" db="EMBL/GenBank/DDBJ databases">
        <authorList>
            <person name="Bumgarner R.E."/>
        </authorList>
    </citation>
    <scope>NUCLEOTIDE SEQUENCE [LARGE SCALE GENOMIC DNA]</scope>
    <source>
        <strain evidence="9 10">T34998</strain>
    </source>
</reference>
<dbReference type="PROSITE" id="PS51273">
    <property type="entry name" value="GATASE_TYPE_1"/>
    <property type="match status" value="1"/>
</dbReference>
<keyword evidence="3 8" id="KW-0547">Nucleotide-binding</keyword>
<dbReference type="EC" id="3.5.1.2" evidence="8"/>
<comment type="catalytic activity">
    <reaction evidence="8">
        <text>L-glutamine + H2O = L-glutamate + NH4(+)</text>
        <dbReference type="Rhea" id="RHEA:15889"/>
        <dbReference type="ChEBI" id="CHEBI:15377"/>
        <dbReference type="ChEBI" id="CHEBI:28938"/>
        <dbReference type="ChEBI" id="CHEBI:29985"/>
        <dbReference type="ChEBI" id="CHEBI:58359"/>
        <dbReference type="EC" id="3.5.1.2"/>
    </reaction>
</comment>
<evidence type="ECO:0000256" key="7">
    <source>
        <dbReference type="ARBA" id="ARBA00022962"/>
    </source>
</evidence>
<feature type="active site" evidence="8">
    <location>
        <position position="194"/>
    </location>
</feature>